<sequence>MNSEISNQSLDSYSSIETISGVNLDILFNAQVFTRTGIHKGNIVALKPLHRQSITPTKRIMIEVKKVRATS</sequence>
<evidence type="ECO:0000313" key="1">
    <source>
        <dbReference type="EMBL" id="VEL25177.1"/>
    </source>
</evidence>
<reference evidence="1" key="1">
    <citation type="submission" date="2018-11" db="EMBL/GenBank/DDBJ databases">
        <authorList>
            <consortium name="Pathogen Informatics"/>
        </authorList>
    </citation>
    <scope>NUCLEOTIDE SEQUENCE</scope>
</reference>
<accession>A0A3S5AJA0</accession>
<dbReference type="EMBL" id="CAAALY010072096">
    <property type="protein sequence ID" value="VEL25177.1"/>
    <property type="molecule type" value="Genomic_DNA"/>
</dbReference>
<gene>
    <name evidence="1" type="ORF">PXEA_LOCUS18617</name>
</gene>
<organism evidence="1 2">
    <name type="scientific">Protopolystoma xenopodis</name>
    <dbReference type="NCBI Taxonomy" id="117903"/>
    <lineage>
        <taxon>Eukaryota</taxon>
        <taxon>Metazoa</taxon>
        <taxon>Spiralia</taxon>
        <taxon>Lophotrochozoa</taxon>
        <taxon>Platyhelminthes</taxon>
        <taxon>Monogenea</taxon>
        <taxon>Polyopisthocotylea</taxon>
        <taxon>Polystomatidea</taxon>
        <taxon>Polystomatidae</taxon>
        <taxon>Protopolystoma</taxon>
    </lineage>
</organism>
<keyword evidence="2" id="KW-1185">Reference proteome</keyword>
<protein>
    <submittedName>
        <fullName evidence="1">Uncharacterized protein</fullName>
    </submittedName>
</protein>
<dbReference type="Proteomes" id="UP000784294">
    <property type="component" value="Unassembled WGS sequence"/>
</dbReference>
<dbReference type="AlphaFoldDB" id="A0A3S5AJA0"/>
<comment type="caution">
    <text evidence="1">The sequence shown here is derived from an EMBL/GenBank/DDBJ whole genome shotgun (WGS) entry which is preliminary data.</text>
</comment>
<name>A0A3S5AJA0_9PLAT</name>
<evidence type="ECO:0000313" key="2">
    <source>
        <dbReference type="Proteomes" id="UP000784294"/>
    </source>
</evidence>
<proteinExistence type="predicted"/>